<proteinExistence type="predicted"/>
<sequence>MPIAPKTKRNIQRIIPFAIIWLILGWINLFTQEAVTLNTNLNPSSAISITTEVFIFANFALIVVSLLVGAIEVLWLDKLFNKKNFSKKIIYKLVFYTLFLLLVILITFPIAAAIESETSLFSAVIWTKFVNFISSIEFASTMVSISFSLFVSLLYFEISENIGHGVLMNFFTGKYHRPIEEKRIFMFTDMKSSTTIAEQMGHIKYFELLKAYYNDFSDAIVRFSGEIYQYIGDEIVISWKYDNEEQLTNAIACFFTMKKDLLKKTKWYQSNFGIVPTFKAGLHAGTVTTGEIGALRKEIIFTGDVLNTTSRIQGLCNEMNVDLLVSQDIVTPTLSKNKYVIEPMGTVVLKGKEESKPLFTIKQLEYERVQ</sequence>
<dbReference type="EC" id="4.6.1.-" evidence="3"/>
<feature type="domain" description="Guanylate cyclase" evidence="2">
    <location>
        <begin position="184"/>
        <end position="313"/>
    </location>
</feature>
<reference evidence="3" key="1">
    <citation type="journal article" date="2014" name="Int. J. Syst. Evol. Microbiol.">
        <title>Complete genome of a new Firmicutes species belonging to the dominant human colonic microbiota ('Ruminococcus bicirculans') reveals two chromosomes and a selective capacity to utilize plant glucans.</title>
        <authorList>
            <consortium name="NISC Comparative Sequencing Program"/>
            <person name="Wegmann U."/>
            <person name="Louis P."/>
            <person name="Goesmann A."/>
            <person name="Henrissat B."/>
            <person name="Duncan S.H."/>
            <person name="Flint H.J."/>
        </authorList>
    </citation>
    <scope>NUCLEOTIDE SEQUENCE</scope>
    <source>
        <strain evidence="3">CECT 8869</strain>
    </source>
</reference>
<evidence type="ECO:0000259" key="2">
    <source>
        <dbReference type="PROSITE" id="PS50125"/>
    </source>
</evidence>
<feature type="transmembrane region" description="Helical" evidence="1">
    <location>
        <begin position="55"/>
        <end position="77"/>
    </location>
</feature>
<dbReference type="SUPFAM" id="SSF55073">
    <property type="entry name" value="Nucleotide cyclase"/>
    <property type="match status" value="1"/>
</dbReference>
<keyword evidence="1" id="KW-0472">Membrane</keyword>
<dbReference type="PROSITE" id="PS50125">
    <property type="entry name" value="GUANYLATE_CYCLASE_2"/>
    <property type="match status" value="1"/>
</dbReference>
<dbReference type="InterPro" id="IPR050697">
    <property type="entry name" value="Adenylyl/Guanylyl_Cyclase_3/4"/>
</dbReference>
<protein>
    <submittedName>
        <fullName evidence="3">Adenylate/guanylate cyclase domain-containing protein</fullName>
        <ecNumber evidence="3">4.6.1.-</ecNumber>
    </submittedName>
</protein>
<dbReference type="Proteomes" id="UP001168579">
    <property type="component" value="Unassembled WGS sequence"/>
</dbReference>
<keyword evidence="3" id="KW-0456">Lyase</keyword>
<evidence type="ECO:0000256" key="1">
    <source>
        <dbReference type="SAM" id="Phobius"/>
    </source>
</evidence>
<feature type="transmembrane region" description="Helical" evidence="1">
    <location>
        <begin position="14"/>
        <end position="35"/>
    </location>
</feature>
<reference evidence="3" key="2">
    <citation type="submission" date="2023-06" db="EMBL/GenBank/DDBJ databases">
        <authorList>
            <person name="Lucena T."/>
            <person name="Sun Q."/>
        </authorList>
    </citation>
    <scope>NUCLEOTIDE SEQUENCE</scope>
    <source>
        <strain evidence="3">CECT 8869</strain>
    </source>
</reference>
<dbReference type="Pfam" id="PF00211">
    <property type="entry name" value="Guanylate_cyc"/>
    <property type="match status" value="1"/>
</dbReference>
<dbReference type="RefSeq" id="WP_304436302.1">
    <property type="nucleotide sequence ID" value="NZ_JAUKUC010000001.1"/>
</dbReference>
<dbReference type="InterPro" id="IPR001054">
    <property type="entry name" value="A/G_cyclase"/>
</dbReference>
<dbReference type="CDD" id="cd07302">
    <property type="entry name" value="CHD"/>
    <property type="match status" value="1"/>
</dbReference>
<dbReference type="InterPro" id="IPR029787">
    <property type="entry name" value="Nucleotide_cyclase"/>
</dbReference>
<accession>A0ABT8RR30</accession>
<keyword evidence="4" id="KW-1185">Reference proteome</keyword>
<keyword evidence="1" id="KW-1133">Transmembrane helix</keyword>
<feature type="transmembrane region" description="Helical" evidence="1">
    <location>
        <begin position="89"/>
        <end position="112"/>
    </location>
</feature>
<dbReference type="EMBL" id="JAUKUC010000001">
    <property type="protein sequence ID" value="MDO1513394.1"/>
    <property type="molecule type" value="Genomic_DNA"/>
</dbReference>
<keyword evidence="1" id="KW-0812">Transmembrane</keyword>
<dbReference type="GO" id="GO:0016829">
    <property type="term" value="F:lyase activity"/>
    <property type="evidence" value="ECO:0007669"/>
    <property type="project" value="UniProtKB-KW"/>
</dbReference>
<dbReference type="Gene3D" id="3.30.70.1230">
    <property type="entry name" value="Nucleotide cyclase"/>
    <property type="match status" value="1"/>
</dbReference>
<dbReference type="PANTHER" id="PTHR43081">
    <property type="entry name" value="ADENYLATE CYCLASE, TERMINAL-DIFFERENTIATION SPECIFIC-RELATED"/>
    <property type="match status" value="1"/>
</dbReference>
<comment type="caution">
    <text evidence="3">The sequence shown here is derived from an EMBL/GenBank/DDBJ whole genome shotgun (WGS) entry which is preliminary data.</text>
</comment>
<evidence type="ECO:0000313" key="4">
    <source>
        <dbReference type="Proteomes" id="UP001168579"/>
    </source>
</evidence>
<organism evidence="3 4">
    <name type="scientific">Maribacter confluentis</name>
    <dbReference type="NCBI Taxonomy" id="1656093"/>
    <lineage>
        <taxon>Bacteria</taxon>
        <taxon>Pseudomonadati</taxon>
        <taxon>Bacteroidota</taxon>
        <taxon>Flavobacteriia</taxon>
        <taxon>Flavobacteriales</taxon>
        <taxon>Flavobacteriaceae</taxon>
        <taxon>Maribacter</taxon>
    </lineage>
</organism>
<evidence type="ECO:0000313" key="3">
    <source>
        <dbReference type="EMBL" id="MDO1513394.1"/>
    </source>
</evidence>
<dbReference type="PANTHER" id="PTHR43081:SF1">
    <property type="entry name" value="ADENYLATE CYCLASE, TERMINAL-DIFFERENTIATION SPECIFIC"/>
    <property type="match status" value="1"/>
</dbReference>
<name>A0ABT8RR30_9FLAO</name>
<gene>
    <name evidence="3" type="ORF">Q2T41_12075</name>
</gene>